<dbReference type="SUPFAM" id="SSF49265">
    <property type="entry name" value="Fibronectin type III"/>
    <property type="match status" value="2"/>
</dbReference>
<sequence length="1893" mass="193996">DSSNSTVDIIDTATSTVDRTVPVPPEDTAIYTTGAQVEDGRAVIHARGTGDVWILPVSSLDGFDAQTAPDLNLGADSVSSMESDGTFFAFNPGTGELFRVDAATGDVVTQTVELSLPTDDSYSLTSVAGEWALLDETTRILHLADSTVDLTGVIGSNDAPVLQAPVTRTEAGREGAGHLYIGSSAGLVSVPIGGGTASVVVPAAVSTGTAAIAAQPLVRAGCAYAGWTDGSVWTRCLGGSDPTGEGGRLTTVEGMPSNAVLTFAANGDQVVLNDTRSGATWTVQSTGALIDNWDQLLTRATDSEVVAENSDDTPPVYEKTQEPPVAVNDDFGARPGRSSVLPVLLNDYDANGDVLAISELTGIPEDQGTLDLVSDGQQVLINLAAGAQGQLSFGYTVTDGRGGSADATVTVTVRGDEENSAPVQSRRSLATVAAGGRVTTSVLGDWYDPDGDAFFLTSASIGAPDTVTYKPGGDVVVVDAGASADTKDVPLVVSDGRLDGAGSLAVTVKEPGQVPIIAEPFIVQAYAGQEVEVSPLVHVRGGSGTIRLTNVPDKVDVTIEPDYDGGTFRVRSSSVGTHYLDYTVTDGTVTATGALRVEVSAPPDANGTPIAVQHTAFVREQSTADVDVLATDVDPAGGVLLVTDVDDISGDTGVRIEILEQRLLRITLTRPLDNGSVDFGYTLSNGLAEARGTVTVVEIPQPDRTQPPIAVPDQISVRVGDTVDIPVLANDEQPDGEELSLAPDLIEALPAGAGLLFASQNRLRYLAPDEPGNYTAVYRVNGPDGQWATAQVSIAVREADVASNNPPVPPTITARVLAGQTVRIPIDLSGIDPDGDSVQLLGQQSNPEKGAVTEIGDDWLEYEAGEYSAGTDTFTYRVIDALGAQANGTVRVGISARADGVRNPIAVPDEVTVQPGRAVAVQVLANDSDPDGAALSIIDLEATTDGASGVIDGDVVVVTAPSTPGRYGFVYTIENATGGVSSNFITVTVASDAPLARPIVSDTVLGLSDILGRQTVDVNVLDGVFFAEGSSNLLDLDLVPGYSDSAQVTAGKRIRVTIEDTAQIIPFTVSHPDDASVNATGFIRVPGFNDALPQLRKSAPRLTVVSGEALTIPLEDYVVAVGDGAVLLTDSSTVRATHSDGSSLVVDGSTLRFRSASDYFGPASISFEVTDGSSAADPNGRVATLVLPITVQPRENQPPSFDGGILEVEPGSTRTLDLTKLTTYPYPDDTDQLTYLLTGGQPDGFTLSLTGQRLTIAVAPSAEVGTVGSVVVGVSDDTNDGESGRIELDVVASTKPLASPAPDTAVVRRGTTTVVDVLANDQATNPFPGQPLVVGAVRGTSSASLPDGISITPSTDRASLTIRVSDSAEPQDVTLQYEVLDATGEQSRAAWGTVTVSVQDAPVAVSNLRATAFADRAITVSFNPGAANNSQILGYDISTYDTDGRRISTTTCQSTTCTVGTPGNGSSNEVQIGVVARNSVGSSAEVRLADGVWSDVVPAAPVGLSSRALDHGLRVFWNKPNETGGSAITYYTVTVAGFSGTLTVPSDDPVGTSYSLDVRNSSIGNGAAVAYSVSARNGSFGGLTSWNSAGGSGTPAGSPSAVGTPSASVVDSGGGNGTVTVDWAGTFDGNGAGIGEYFAAMYTGTPPVCSATDDGGRGTDLSVPAASATFQHVGTATTATFSVPTNQRYTFVVYAYNGQGCSTSGEITAVTRKAPSAPTAVGISGPFSSGDTTFSERLDSVGYATGGGGPSVAYYYRVGADATAYRTSLGSLLTSGITAGEPTQISVQVCESWPEKTLCSPWSGPTAPFTAVDTAVTGLQFSPDIVGGTWSWTAAPAGSGYSAVEYSCDGDATWTAMPQSGSCDAGLVASFHVRVTTAAGTFTGPVRLGAFTG</sequence>
<dbReference type="InterPro" id="IPR036116">
    <property type="entry name" value="FN3_sf"/>
</dbReference>
<name>A0A4S4FPD1_9MICO</name>
<gene>
    <name evidence="5" type="ORF">E6C64_05175</name>
</gene>
<accession>A0A4S4FPD1</accession>
<organism evidence="5 6">
    <name type="scientific">Naasia lichenicola</name>
    <dbReference type="NCBI Taxonomy" id="2565933"/>
    <lineage>
        <taxon>Bacteria</taxon>
        <taxon>Bacillati</taxon>
        <taxon>Actinomycetota</taxon>
        <taxon>Actinomycetes</taxon>
        <taxon>Micrococcales</taxon>
        <taxon>Microbacteriaceae</taxon>
        <taxon>Naasia</taxon>
    </lineage>
</organism>
<dbReference type="GO" id="GO:0000272">
    <property type="term" value="P:polysaccharide catabolic process"/>
    <property type="evidence" value="ECO:0007669"/>
    <property type="project" value="UniProtKB-KW"/>
</dbReference>
<comment type="caution">
    <text evidence="5">The sequence shown here is derived from an EMBL/GenBank/DDBJ whole genome shotgun (WGS) entry which is preliminary data.</text>
</comment>
<feature type="domain" description="Fibronectin type-III" evidence="4">
    <location>
        <begin position="1404"/>
        <end position="1505"/>
    </location>
</feature>
<keyword evidence="1" id="KW-0378">Hydrolase</keyword>
<dbReference type="GO" id="GO:0016798">
    <property type="term" value="F:hydrolase activity, acting on glycosyl bonds"/>
    <property type="evidence" value="ECO:0007669"/>
    <property type="project" value="UniProtKB-KW"/>
</dbReference>
<proteinExistence type="predicted"/>
<dbReference type="PROSITE" id="PS50853">
    <property type="entry name" value="FN3"/>
    <property type="match status" value="1"/>
</dbReference>
<dbReference type="SMART" id="SM00060">
    <property type="entry name" value="FN3"/>
    <property type="match status" value="2"/>
</dbReference>
<dbReference type="Gene3D" id="2.60.40.2810">
    <property type="match status" value="1"/>
</dbReference>
<dbReference type="Proteomes" id="UP000309133">
    <property type="component" value="Unassembled WGS sequence"/>
</dbReference>
<dbReference type="OrthoDB" id="5241356at2"/>
<evidence type="ECO:0000256" key="1">
    <source>
        <dbReference type="ARBA" id="ARBA00023295"/>
    </source>
</evidence>
<dbReference type="InterPro" id="IPR011044">
    <property type="entry name" value="Quino_amine_DH_bsu"/>
</dbReference>
<evidence type="ECO:0000313" key="6">
    <source>
        <dbReference type="Proteomes" id="UP000309133"/>
    </source>
</evidence>
<keyword evidence="1" id="KW-0326">Glycosidase</keyword>
<reference evidence="5 6" key="1">
    <citation type="submission" date="2019-04" db="EMBL/GenBank/DDBJ databases">
        <authorList>
            <person name="Jiang L."/>
        </authorList>
    </citation>
    <scope>NUCLEOTIDE SEQUENCE [LARGE SCALE GENOMIC DNA]</scope>
    <source>
        <strain evidence="5 6">YIM 131853</strain>
    </source>
</reference>
<dbReference type="EMBL" id="SSSM01000002">
    <property type="protein sequence ID" value="THG32409.1"/>
    <property type="molecule type" value="Genomic_DNA"/>
</dbReference>
<evidence type="ECO:0000256" key="3">
    <source>
        <dbReference type="SAM" id="MobiDB-lite"/>
    </source>
</evidence>
<dbReference type="InterPro" id="IPR013783">
    <property type="entry name" value="Ig-like_fold"/>
</dbReference>
<dbReference type="Gene3D" id="2.60.40.10">
    <property type="entry name" value="Immunoglobulins"/>
    <property type="match status" value="2"/>
</dbReference>
<keyword evidence="2" id="KW-0624">Polysaccharide degradation</keyword>
<keyword evidence="2" id="KW-0119">Carbohydrate metabolism</keyword>
<keyword evidence="6" id="KW-1185">Reference proteome</keyword>
<evidence type="ECO:0000259" key="4">
    <source>
        <dbReference type="PROSITE" id="PS50853"/>
    </source>
</evidence>
<evidence type="ECO:0000313" key="5">
    <source>
        <dbReference type="EMBL" id="THG32409.1"/>
    </source>
</evidence>
<feature type="non-terminal residue" evidence="5">
    <location>
        <position position="1"/>
    </location>
</feature>
<evidence type="ECO:0000256" key="2">
    <source>
        <dbReference type="ARBA" id="ARBA00023326"/>
    </source>
</evidence>
<dbReference type="NCBIfam" id="NF012211">
    <property type="entry name" value="tand_rpt_95"/>
    <property type="match status" value="1"/>
</dbReference>
<dbReference type="InterPro" id="IPR003961">
    <property type="entry name" value="FN3_dom"/>
</dbReference>
<dbReference type="SUPFAM" id="SSF50969">
    <property type="entry name" value="YVTN repeat-like/Quinoprotein amine dehydrogenase"/>
    <property type="match status" value="1"/>
</dbReference>
<protein>
    <submittedName>
        <fullName evidence="5">Tandem-95 repeat protein</fullName>
    </submittedName>
</protein>
<dbReference type="Pfam" id="PF17963">
    <property type="entry name" value="Big_9"/>
    <property type="match status" value="5"/>
</dbReference>
<dbReference type="RefSeq" id="WP_136426574.1">
    <property type="nucleotide sequence ID" value="NZ_SSSM01000002.1"/>
</dbReference>
<feature type="region of interest" description="Disordered" evidence="3">
    <location>
        <begin position="1590"/>
        <end position="1613"/>
    </location>
</feature>